<name>A0A367ZMU6_9BACT</name>
<dbReference type="InterPro" id="IPR008947">
    <property type="entry name" value="PLipase_C/P1_nuclease_dom_sf"/>
</dbReference>
<dbReference type="Proteomes" id="UP000252355">
    <property type="component" value="Unassembled WGS sequence"/>
</dbReference>
<evidence type="ECO:0000313" key="1">
    <source>
        <dbReference type="EMBL" id="RCK79079.1"/>
    </source>
</evidence>
<dbReference type="Gene3D" id="1.10.575.10">
    <property type="entry name" value="P1 Nuclease"/>
    <property type="match status" value="1"/>
</dbReference>
<accession>A0A367ZMU6</accession>
<dbReference type="GO" id="GO:0016788">
    <property type="term" value="F:hydrolase activity, acting on ester bonds"/>
    <property type="evidence" value="ECO:0007669"/>
    <property type="project" value="InterPro"/>
</dbReference>
<organism evidence="1 2">
    <name type="scientific">Candidatus Ozemobacter sibiricus</name>
    <dbReference type="NCBI Taxonomy" id="2268124"/>
    <lineage>
        <taxon>Bacteria</taxon>
        <taxon>Candidatus Ozemobacteria</taxon>
        <taxon>Candidatus Ozemobacterales</taxon>
        <taxon>Candidatus Ozemobacteraceae</taxon>
        <taxon>Candidatus Ozemobacter</taxon>
    </lineage>
</organism>
<sequence>MLVQTSAQGLVLFLLSTLLWALALARPLPAWDQHHTFTGLVVEALQTDLPLLRQPVKPMPLSAFLKRHAPGLKTLLADFYTWKKQVYSYPQWLLTPESEAWLYSSEAAGKLTEARFKELLGVRSTAFGSVDVPSSSYPTFAPAARSFGAWVRYFSDEPDWGMDQGLFGKGDPRYTEIPYGDIDKLSSQAPFHMYFGNENAITYAARPSLKQSMTLLRFSLFQRLAAFALARHEWFWGARFLGCALHYLQDVAMPYHASALPYATVFTYLKYAVVKDKQKFLADNMQLLSNRHFAYEAFAYRFLTLAKERIERILPEFDAIIGRARNAALGSSAEPASDEQFLVSIFKRVAKAAYKHARPVDKVIGKTFEPRLVKDPTFDPASNEEFKVETWLTEALLDDWVAGKRFPQKALFDEFRPDLIRTLEASTILLTRLLAPVKW</sequence>
<evidence type="ECO:0000313" key="2">
    <source>
        <dbReference type="Proteomes" id="UP000252355"/>
    </source>
</evidence>
<protein>
    <submittedName>
        <fullName evidence="1">Uncharacterized protein</fullName>
    </submittedName>
</protein>
<dbReference type="EMBL" id="QOQW01000016">
    <property type="protein sequence ID" value="RCK79079.1"/>
    <property type="molecule type" value="Genomic_DNA"/>
</dbReference>
<comment type="caution">
    <text evidence="1">The sequence shown here is derived from an EMBL/GenBank/DDBJ whole genome shotgun (WGS) entry which is preliminary data.</text>
</comment>
<proteinExistence type="predicted"/>
<gene>
    <name evidence="1" type="ORF">OZSIB_0421</name>
</gene>
<dbReference type="SUPFAM" id="SSF48537">
    <property type="entry name" value="Phospholipase C/P1 nuclease"/>
    <property type="match status" value="1"/>
</dbReference>
<dbReference type="AlphaFoldDB" id="A0A367ZMU6"/>
<reference evidence="1 2" key="1">
    <citation type="submission" date="2018-05" db="EMBL/GenBank/DDBJ databases">
        <title>A metagenomic window into the 2 km-deep terrestrial subsurface aquifer revealed taxonomically and functionally diverse microbial community comprising novel uncultured bacterial lineages.</title>
        <authorList>
            <person name="Kadnikov V.V."/>
            <person name="Mardanov A.V."/>
            <person name="Beletsky A.V."/>
            <person name="Banks D."/>
            <person name="Pimenov N.V."/>
            <person name="Frank Y.A."/>
            <person name="Karnachuk O.V."/>
            <person name="Ravin N.V."/>
        </authorList>
    </citation>
    <scope>NUCLEOTIDE SEQUENCE [LARGE SCALE GENOMIC DNA]</scope>
    <source>
        <strain evidence="1">BY5</strain>
    </source>
</reference>